<dbReference type="AlphaFoldDB" id="A0A9P4R9G8"/>
<sequence>MKRARPTRPKVRISHYAHGQFRGVHLSSRRSLRLTTYATATACLHAFFMVIAFPCSWIEISLLGILSTHRNYHTLVDLHPPLGSRPTPTLLSERQRTVFDQQSCGMLAAWHRSAHISLFHPQGKARLKVWPFLPLHGIPPEKERGP</sequence>
<dbReference type="Proteomes" id="UP000799444">
    <property type="component" value="Unassembled WGS sequence"/>
</dbReference>
<dbReference type="EMBL" id="ML996105">
    <property type="protein sequence ID" value="KAF2739177.1"/>
    <property type="molecule type" value="Genomic_DNA"/>
</dbReference>
<name>A0A9P4R9G8_9PLEO</name>
<reference evidence="1" key="1">
    <citation type="journal article" date="2020" name="Stud. Mycol.">
        <title>101 Dothideomycetes genomes: a test case for predicting lifestyles and emergence of pathogens.</title>
        <authorList>
            <person name="Haridas S."/>
            <person name="Albert R."/>
            <person name="Binder M."/>
            <person name="Bloem J."/>
            <person name="Labutti K."/>
            <person name="Salamov A."/>
            <person name="Andreopoulos B."/>
            <person name="Baker S."/>
            <person name="Barry K."/>
            <person name="Bills G."/>
            <person name="Bluhm B."/>
            <person name="Cannon C."/>
            <person name="Castanera R."/>
            <person name="Culley D."/>
            <person name="Daum C."/>
            <person name="Ezra D."/>
            <person name="Gonzalez J."/>
            <person name="Henrissat B."/>
            <person name="Kuo A."/>
            <person name="Liang C."/>
            <person name="Lipzen A."/>
            <person name="Lutzoni F."/>
            <person name="Magnuson J."/>
            <person name="Mondo S."/>
            <person name="Nolan M."/>
            <person name="Ohm R."/>
            <person name="Pangilinan J."/>
            <person name="Park H.-J."/>
            <person name="Ramirez L."/>
            <person name="Alfaro M."/>
            <person name="Sun H."/>
            <person name="Tritt A."/>
            <person name="Yoshinaga Y."/>
            <person name="Zwiers L.-H."/>
            <person name="Turgeon B."/>
            <person name="Goodwin S."/>
            <person name="Spatafora J."/>
            <person name="Crous P."/>
            <person name="Grigoriev I."/>
        </authorList>
    </citation>
    <scope>NUCLEOTIDE SEQUENCE</scope>
    <source>
        <strain evidence="1">CBS 125425</strain>
    </source>
</reference>
<keyword evidence="2" id="KW-1185">Reference proteome</keyword>
<organism evidence="1 2">
    <name type="scientific">Polyplosphaeria fusca</name>
    <dbReference type="NCBI Taxonomy" id="682080"/>
    <lineage>
        <taxon>Eukaryota</taxon>
        <taxon>Fungi</taxon>
        <taxon>Dikarya</taxon>
        <taxon>Ascomycota</taxon>
        <taxon>Pezizomycotina</taxon>
        <taxon>Dothideomycetes</taxon>
        <taxon>Pleosporomycetidae</taxon>
        <taxon>Pleosporales</taxon>
        <taxon>Tetraplosphaeriaceae</taxon>
        <taxon>Polyplosphaeria</taxon>
    </lineage>
</organism>
<protein>
    <submittedName>
        <fullName evidence="1">Uncharacterized protein</fullName>
    </submittedName>
</protein>
<evidence type="ECO:0000313" key="1">
    <source>
        <dbReference type="EMBL" id="KAF2739177.1"/>
    </source>
</evidence>
<comment type="caution">
    <text evidence="1">The sequence shown here is derived from an EMBL/GenBank/DDBJ whole genome shotgun (WGS) entry which is preliminary data.</text>
</comment>
<proteinExistence type="predicted"/>
<accession>A0A9P4R9G8</accession>
<gene>
    <name evidence="1" type="ORF">EJ04DRAFT_354472</name>
</gene>
<evidence type="ECO:0000313" key="2">
    <source>
        <dbReference type="Proteomes" id="UP000799444"/>
    </source>
</evidence>